<dbReference type="EMBL" id="CAJVQC010076436">
    <property type="protein sequence ID" value="CAG8814690.1"/>
    <property type="molecule type" value="Genomic_DNA"/>
</dbReference>
<evidence type="ECO:0000313" key="1">
    <source>
        <dbReference type="EMBL" id="CAG8814690.1"/>
    </source>
</evidence>
<sequence>LKVTGVWQSLHFDMDLTNITKFTLLINMTAVVQEPPKVTNEDVIMTVNPYPN</sequence>
<feature type="non-terminal residue" evidence="1">
    <location>
        <position position="52"/>
    </location>
</feature>
<name>A0ACA9RXU7_9GLOM</name>
<dbReference type="Proteomes" id="UP000789920">
    <property type="component" value="Unassembled WGS sequence"/>
</dbReference>
<evidence type="ECO:0000313" key="2">
    <source>
        <dbReference type="Proteomes" id="UP000789920"/>
    </source>
</evidence>
<organism evidence="1 2">
    <name type="scientific">Racocetra persica</name>
    <dbReference type="NCBI Taxonomy" id="160502"/>
    <lineage>
        <taxon>Eukaryota</taxon>
        <taxon>Fungi</taxon>
        <taxon>Fungi incertae sedis</taxon>
        <taxon>Mucoromycota</taxon>
        <taxon>Glomeromycotina</taxon>
        <taxon>Glomeromycetes</taxon>
        <taxon>Diversisporales</taxon>
        <taxon>Gigasporaceae</taxon>
        <taxon>Racocetra</taxon>
    </lineage>
</organism>
<keyword evidence="2" id="KW-1185">Reference proteome</keyword>
<comment type="caution">
    <text evidence="1">The sequence shown here is derived from an EMBL/GenBank/DDBJ whole genome shotgun (WGS) entry which is preliminary data.</text>
</comment>
<feature type="non-terminal residue" evidence="1">
    <location>
        <position position="1"/>
    </location>
</feature>
<proteinExistence type="predicted"/>
<reference evidence="1" key="1">
    <citation type="submission" date="2021-06" db="EMBL/GenBank/DDBJ databases">
        <authorList>
            <person name="Kallberg Y."/>
            <person name="Tangrot J."/>
            <person name="Rosling A."/>
        </authorList>
    </citation>
    <scope>NUCLEOTIDE SEQUENCE</scope>
    <source>
        <strain evidence="1">MA461A</strain>
    </source>
</reference>
<accession>A0ACA9RXU7</accession>
<protein>
    <submittedName>
        <fullName evidence="1">31873_t:CDS:1</fullName>
    </submittedName>
</protein>
<gene>
    <name evidence="1" type="ORF">RPERSI_LOCUS24048</name>
</gene>